<dbReference type="Proteomes" id="UP000822476">
    <property type="component" value="Unassembled WGS sequence"/>
</dbReference>
<protein>
    <submittedName>
        <fullName evidence="2">Uncharacterized protein</fullName>
    </submittedName>
</protein>
<dbReference type="AlphaFoldDB" id="A0A8S9Z9R7"/>
<dbReference type="EMBL" id="JTDE01000062">
    <property type="protein sequence ID" value="KAF7262446.1"/>
    <property type="molecule type" value="Genomic_DNA"/>
</dbReference>
<evidence type="ECO:0000313" key="2">
    <source>
        <dbReference type="EMBL" id="KAF7262446.1"/>
    </source>
</evidence>
<keyword evidence="1" id="KW-0472">Membrane</keyword>
<gene>
    <name evidence="2" type="ORF">EG68_00297</name>
</gene>
<sequence length="57" mass="6842">MFVRRQSYVILYSRAGIVTCLVFMWPIIAHSLGRIGLKVFYFYPKTIRRKQYLLKEA</sequence>
<keyword evidence="3" id="KW-1185">Reference proteome</keyword>
<keyword evidence="1" id="KW-1133">Transmembrane helix</keyword>
<evidence type="ECO:0000256" key="1">
    <source>
        <dbReference type="SAM" id="Phobius"/>
    </source>
</evidence>
<name>A0A8S9Z9R7_9TREM</name>
<comment type="caution">
    <text evidence="2">The sequence shown here is derived from an EMBL/GenBank/DDBJ whole genome shotgun (WGS) entry which is preliminary data.</text>
</comment>
<feature type="transmembrane region" description="Helical" evidence="1">
    <location>
        <begin position="7"/>
        <end position="28"/>
    </location>
</feature>
<organism evidence="2 3">
    <name type="scientific">Paragonimus skrjabini miyazakii</name>
    <dbReference type="NCBI Taxonomy" id="59628"/>
    <lineage>
        <taxon>Eukaryota</taxon>
        <taxon>Metazoa</taxon>
        <taxon>Spiralia</taxon>
        <taxon>Lophotrochozoa</taxon>
        <taxon>Platyhelminthes</taxon>
        <taxon>Trematoda</taxon>
        <taxon>Digenea</taxon>
        <taxon>Plagiorchiida</taxon>
        <taxon>Troglotremata</taxon>
        <taxon>Troglotrematidae</taxon>
        <taxon>Paragonimus</taxon>
    </lineage>
</organism>
<reference evidence="2" key="1">
    <citation type="submission" date="2019-07" db="EMBL/GenBank/DDBJ databases">
        <title>Annotation for the trematode Paragonimus miyazaki's.</title>
        <authorList>
            <person name="Choi Y.-J."/>
        </authorList>
    </citation>
    <scope>NUCLEOTIDE SEQUENCE</scope>
    <source>
        <strain evidence="2">Japan</strain>
    </source>
</reference>
<keyword evidence="1" id="KW-0812">Transmembrane</keyword>
<accession>A0A8S9Z9R7</accession>
<proteinExistence type="predicted"/>
<evidence type="ECO:0000313" key="3">
    <source>
        <dbReference type="Proteomes" id="UP000822476"/>
    </source>
</evidence>